<dbReference type="InterPro" id="IPR002018">
    <property type="entry name" value="CarbesteraseB"/>
</dbReference>
<dbReference type="GO" id="GO:0005615">
    <property type="term" value="C:extracellular space"/>
    <property type="evidence" value="ECO:0007669"/>
    <property type="project" value="TreeGrafter"/>
</dbReference>
<feature type="non-terminal residue" evidence="7">
    <location>
        <position position="1"/>
    </location>
</feature>
<keyword evidence="3 5" id="KW-0378">Hydrolase</keyword>
<dbReference type="InterPro" id="IPR019819">
    <property type="entry name" value="Carboxylesterase_B_CS"/>
</dbReference>
<feature type="signal peptide" evidence="5">
    <location>
        <begin position="1"/>
        <end position="20"/>
    </location>
</feature>
<proteinExistence type="inferred from homology"/>
<dbReference type="AlphaFoldDB" id="A0A8S4MVE4"/>
<comment type="similarity">
    <text evidence="1 5">Belongs to the type-B carboxylesterase/lipase family.</text>
</comment>
<keyword evidence="4" id="KW-1015">Disulfide bond</keyword>
<dbReference type="GO" id="GO:0019695">
    <property type="term" value="P:choline metabolic process"/>
    <property type="evidence" value="ECO:0007669"/>
    <property type="project" value="TreeGrafter"/>
</dbReference>
<dbReference type="InterPro" id="IPR029058">
    <property type="entry name" value="AB_hydrolase_fold"/>
</dbReference>
<evidence type="ECO:0000256" key="1">
    <source>
        <dbReference type="ARBA" id="ARBA00005964"/>
    </source>
</evidence>
<dbReference type="InterPro" id="IPR019826">
    <property type="entry name" value="Carboxylesterase_B_AS"/>
</dbReference>
<keyword evidence="8" id="KW-1185">Reference proteome</keyword>
<dbReference type="FunFam" id="3.40.50.1820:FF:000029">
    <property type="entry name" value="Acetylcholinesterase"/>
    <property type="match status" value="1"/>
</dbReference>
<protein>
    <recommendedName>
        <fullName evidence="5">Carboxylic ester hydrolase</fullName>
        <ecNumber evidence="5">3.1.1.-</ecNumber>
    </recommendedName>
</protein>
<reference evidence="7" key="1">
    <citation type="submission" date="2022-03" db="EMBL/GenBank/DDBJ databases">
        <authorList>
            <person name="Martin C."/>
        </authorList>
    </citation>
    <scope>NUCLEOTIDE SEQUENCE</scope>
</reference>
<accession>A0A8S4MVE4</accession>
<dbReference type="SUPFAM" id="SSF53474">
    <property type="entry name" value="alpha/beta-Hydrolases"/>
    <property type="match status" value="1"/>
</dbReference>
<dbReference type="GO" id="GO:0003990">
    <property type="term" value="F:acetylcholinesterase activity"/>
    <property type="evidence" value="ECO:0007669"/>
    <property type="project" value="TreeGrafter"/>
</dbReference>
<dbReference type="CDD" id="cd00312">
    <property type="entry name" value="Esterase_lipase"/>
    <property type="match status" value="1"/>
</dbReference>
<dbReference type="PANTHER" id="PTHR43918:SF4">
    <property type="entry name" value="CARBOXYLIC ESTER HYDROLASE"/>
    <property type="match status" value="1"/>
</dbReference>
<dbReference type="Pfam" id="PF00135">
    <property type="entry name" value="COesterase"/>
    <property type="match status" value="1"/>
</dbReference>
<evidence type="ECO:0000256" key="3">
    <source>
        <dbReference type="ARBA" id="ARBA00022801"/>
    </source>
</evidence>
<name>A0A8S4MVE4_OWEFU</name>
<dbReference type="PROSITE" id="PS00941">
    <property type="entry name" value="CARBOXYLESTERASE_B_2"/>
    <property type="match status" value="1"/>
</dbReference>
<organism evidence="7 8">
    <name type="scientific">Owenia fusiformis</name>
    <name type="common">Polychaete worm</name>
    <dbReference type="NCBI Taxonomy" id="6347"/>
    <lineage>
        <taxon>Eukaryota</taxon>
        <taxon>Metazoa</taxon>
        <taxon>Spiralia</taxon>
        <taxon>Lophotrochozoa</taxon>
        <taxon>Annelida</taxon>
        <taxon>Polychaeta</taxon>
        <taxon>Sedentaria</taxon>
        <taxon>Canalipalpata</taxon>
        <taxon>Sabellida</taxon>
        <taxon>Oweniida</taxon>
        <taxon>Oweniidae</taxon>
        <taxon>Owenia</taxon>
    </lineage>
</organism>
<evidence type="ECO:0000256" key="4">
    <source>
        <dbReference type="ARBA" id="ARBA00023157"/>
    </source>
</evidence>
<evidence type="ECO:0000313" key="7">
    <source>
        <dbReference type="EMBL" id="CAH1772666.1"/>
    </source>
</evidence>
<dbReference type="OrthoDB" id="408631at2759"/>
<sequence length="590" mass="64640">MYRMQLPLVVVLTMLPLARPQPSVVTLPSGPISGTLKTIAADVASTPQLQNRDPKYREYLGIPFADPPVGNLRFKPPQPLSATWTDTRDVTTQNQGCMQSVSALSPDRDYSEDCLYLNVWAPGVASSSEAKAVMVWIHGGGFVLGSTEIYDGTMLTVIGDVIVVSMNYRLGAFGFLSTGDDVVPGNMGLLDQQLAIRWVKDNIALFGGDPERITIFGESAGAASVTQQAISPTNKGLFQRAISQSGTLFADWAFNLDMAQMVNQTGAAVGCNDANNADLVKCLRGIDAAVLQEAYKPPTTSMTVNWAPVVDKEFIVEHPREMEGKDSGPGQDMLKNIDLMIGVNSDEGYMFLTSNFLPDYNKSEPIPWENSTFDLSMMENLMKGAASKFGDTTVADTIHEALRYTYFGPHGDNELENEKMMEIAHDFITDAWFLVPAVELADLLAELGSTSYAYHMEHRSPSVIAPAWVEGADHGADLGYLFPSVELVSILPETERALMYNMITYWTNFAKTGNPNEPVANPPLPTEWPEFTEDSSQYLTLSADITPSPVGAVIKSDRINFWNEFLPKIAEIAKCSKDDDDDDEKCKGET</sequence>
<dbReference type="PROSITE" id="PS00122">
    <property type="entry name" value="CARBOXYLESTERASE_B_1"/>
    <property type="match status" value="1"/>
</dbReference>
<gene>
    <name evidence="7" type="ORF">OFUS_LOCUS391</name>
</gene>
<comment type="caution">
    <text evidence="7">The sequence shown here is derived from an EMBL/GenBank/DDBJ whole genome shotgun (WGS) entry which is preliminary data.</text>
</comment>
<keyword evidence="5" id="KW-0732">Signal</keyword>
<dbReference type="GO" id="GO:0006581">
    <property type="term" value="P:acetylcholine catabolic process"/>
    <property type="evidence" value="ECO:0007669"/>
    <property type="project" value="TreeGrafter"/>
</dbReference>
<dbReference type="InterPro" id="IPR050654">
    <property type="entry name" value="AChE-related_enzymes"/>
</dbReference>
<dbReference type="Proteomes" id="UP000749559">
    <property type="component" value="Unassembled WGS sequence"/>
</dbReference>
<dbReference type="PANTHER" id="PTHR43918">
    <property type="entry name" value="ACETYLCHOLINESTERASE"/>
    <property type="match status" value="1"/>
</dbReference>
<evidence type="ECO:0000313" key="8">
    <source>
        <dbReference type="Proteomes" id="UP000749559"/>
    </source>
</evidence>
<dbReference type="EMBL" id="CAIIXF020000001">
    <property type="protein sequence ID" value="CAH1772666.1"/>
    <property type="molecule type" value="Genomic_DNA"/>
</dbReference>
<evidence type="ECO:0000256" key="5">
    <source>
        <dbReference type="RuleBase" id="RU361235"/>
    </source>
</evidence>
<evidence type="ECO:0000259" key="6">
    <source>
        <dbReference type="Pfam" id="PF00135"/>
    </source>
</evidence>
<keyword evidence="2" id="KW-0719">Serine esterase</keyword>
<dbReference type="GO" id="GO:0005886">
    <property type="term" value="C:plasma membrane"/>
    <property type="evidence" value="ECO:0007669"/>
    <property type="project" value="TreeGrafter"/>
</dbReference>
<feature type="chain" id="PRO_5035960275" description="Carboxylic ester hydrolase" evidence="5">
    <location>
        <begin position="21"/>
        <end position="590"/>
    </location>
</feature>
<dbReference type="EC" id="3.1.1.-" evidence="5"/>
<evidence type="ECO:0000256" key="2">
    <source>
        <dbReference type="ARBA" id="ARBA00022487"/>
    </source>
</evidence>
<dbReference type="Gene3D" id="3.40.50.1820">
    <property type="entry name" value="alpha/beta hydrolase"/>
    <property type="match status" value="1"/>
</dbReference>
<feature type="domain" description="Carboxylesterase type B" evidence="6">
    <location>
        <begin position="49"/>
        <end position="562"/>
    </location>
</feature>